<evidence type="ECO:0000313" key="1">
    <source>
        <dbReference type="EMBL" id="QHT35869.1"/>
    </source>
</evidence>
<proteinExistence type="predicted"/>
<reference evidence="1" key="1">
    <citation type="journal article" date="2020" name="Nature">
        <title>Giant virus diversity and host interactions through global metagenomics.</title>
        <authorList>
            <person name="Schulz F."/>
            <person name="Roux S."/>
            <person name="Paez-Espino D."/>
            <person name="Jungbluth S."/>
            <person name="Walsh D.A."/>
            <person name="Denef V.J."/>
            <person name="McMahon K.D."/>
            <person name="Konstantinidis K.T."/>
            <person name="Eloe-Fadrosh E.A."/>
            <person name="Kyrpides N.C."/>
            <person name="Woyke T."/>
        </authorList>
    </citation>
    <scope>NUCLEOTIDE SEQUENCE</scope>
    <source>
        <strain evidence="1">GVMAG-M-3300009182-46</strain>
    </source>
</reference>
<name>A0A6C0F5P5_9ZZZZ</name>
<sequence length="75" mass="8500">MPIGGNNASYPSSILNRSNYYSSNYSGPLFWNTRFNNCKNTLCFTHNHNYIYKSHTAYGMVGTTAAARLGRKNRL</sequence>
<accession>A0A6C0F5P5</accession>
<dbReference type="AlphaFoldDB" id="A0A6C0F5P5"/>
<protein>
    <submittedName>
        <fullName evidence="1">Uncharacterized protein</fullName>
    </submittedName>
</protein>
<organism evidence="1">
    <name type="scientific">viral metagenome</name>
    <dbReference type="NCBI Taxonomy" id="1070528"/>
    <lineage>
        <taxon>unclassified sequences</taxon>
        <taxon>metagenomes</taxon>
        <taxon>organismal metagenomes</taxon>
    </lineage>
</organism>
<dbReference type="EMBL" id="MN739027">
    <property type="protein sequence ID" value="QHT35869.1"/>
    <property type="molecule type" value="Genomic_DNA"/>
</dbReference>